<keyword evidence="3" id="KW-1185">Reference proteome</keyword>
<dbReference type="EMBL" id="KB445554">
    <property type="protein sequence ID" value="EMC97456.1"/>
    <property type="molecule type" value="Genomic_DNA"/>
</dbReference>
<dbReference type="RefSeq" id="XP_007675830.1">
    <property type="nucleotide sequence ID" value="XM_007677640.1"/>
</dbReference>
<reference evidence="2 3" key="1">
    <citation type="journal article" date="2012" name="PLoS Pathog.">
        <title>Diverse lifestyles and strategies of plant pathogenesis encoded in the genomes of eighteen Dothideomycetes fungi.</title>
        <authorList>
            <person name="Ohm R.A."/>
            <person name="Feau N."/>
            <person name="Henrissat B."/>
            <person name="Schoch C.L."/>
            <person name="Horwitz B.A."/>
            <person name="Barry K.W."/>
            <person name="Condon B.J."/>
            <person name="Copeland A.C."/>
            <person name="Dhillon B."/>
            <person name="Glaser F."/>
            <person name="Hesse C.N."/>
            <person name="Kosti I."/>
            <person name="LaButti K."/>
            <person name="Lindquist E.A."/>
            <person name="Lucas S."/>
            <person name="Salamov A.A."/>
            <person name="Bradshaw R.E."/>
            <person name="Ciuffetti L."/>
            <person name="Hamelin R.C."/>
            <person name="Kema G.H.J."/>
            <person name="Lawrence C."/>
            <person name="Scott J.A."/>
            <person name="Spatafora J.W."/>
            <person name="Turgeon B.G."/>
            <person name="de Wit P.J.G.M."/>
            <person name="Zhong S."/>
            <person name="Goodwin S.B."/>
            <person name="Grigoriev I.V."/>
        </authorList>
    </citation>
    <scope>NUCLEOTIDE SEQUENCE [LARGE SCALE GENOMIC DNA]</scope>
    <source>
        <strain evidence="2 3">UAMH 10762</strain>
    </source>
</reference>
<sequence length="227" mass="25342">MPESSRAIDTLDPPTSEQDSPSSQVNRRTDSRAVVYGNGLSPHVADNDAEPAVGRLERPDFHNLQAADYRAAHALLMLRRESSAILLHRRWIPPFHVDFAKPPADIPNLLFPPELFNDLTHSSSSWRSENIKQRPSSVEEGFRESETAAKGRHRSLPRKRTTSRDNISPSAMSRASRGDGAPTKHTADDCGICRGDSRIAKAKRYMRLPKPMVQPLESIECSTSHMQ</sequence>
<evidence type="ECO:0000313" key="2">
    <source>
        <dbReference type="EMBL" id="EMC97456.1"/>
    </source>
</evidence>
<gene>
    <name evidence="2" type="ORF">BAUCODRAFT_452966</name>
</gene>
<feature type="compositionally biased region" description="Polar residues" evidence="1">
    <location>
        <begin position="13"/>
        <end position="26"/>
    </location>
</feature>
<evidence type="ECO:0000313" key="3">
    <source>
        <dbReference type="Proteomes" id="UP000011761"/>
    </source>
</evidence>
<proteinExistence type="predicted"/>
<dbReference type="Proteomes" id="UP000011761">
    <property type="component" value="Unassembled WGS sequence"/>
</dbReference>
<feature type="compositionally biased region" description="Polar residues" evidence="1">
    <location>
        <begin position="164"/>
        <end position="173"/>
    </location>
</feature>
<organism evidence="2 3">
    <name type="scientific">Baudoinia panamericana (strain UAMH 10762)</name>
    <name type="common">Angels' share fungus</name>
    <name type="synonym">Baudoinia compniacensis (strain UAMH 10762)</name>
    <dbReference type="NCBI Taxonomy" id="717646"/>
    <lineage>
        <taxon>Eukaryota</taxon>
        <taxon>Fungi</taxon>
        <taxon>Dikarya</taxon>
        <taxon>Ascomycota</taxon>
        <taxon>Pezizomycotina</taxon>
        <taxon>Dothideomycetes</taxon>
        <taxon>Dothideomycetidae</taxon>
        <taxon>Mycosphaerellales</taxon>
        <taxon>Teratosphaeriaceae</taxon>
        <taxon>Baudoinia</taxon>
    </lineage>
</organism>
<evidence type="ECO:0000256" key="1">
    <source>
        <dbReference type="SAM" id="MobiDB-lite"/>
    </source>
</evidence>
<feature type="region of interest" description="Disordered" evidence="1">
    <location>
        <begin position="1"/>
        <end position="30"/>
    </location>
</feature>
<feature type="compositionally biased region" description="Basic and acidic residues" evidence="1">
    <location>
        <begin position="140"/>
        <end position="149"/>
    </location>
</feature>
<dbReference type="HOGENOM" id="CLU_1219509_0_0_1"/>
<feature type="compositionally biased region" description="Polar residues" evidence="1">
    <location>
        <begin position="121"/>
        <end position="136"/>
    </location>
</feature>
<name>M2MLA8_BAUPA</name>
<dbReference type="AlphaFoldDB" id="M2MLA8"/>
<dbReference type="KEGG" id="bcom:BAUCODRAFT_452966"/>
<protein>
    <submittedName>
        <fullName evidence="2">Uncharacterized protein</fullName>
    </submittedName>
</protein>
<feature type="region of interest" description="Disordered" evidence="1">
    <location>
        <begin position="121"/>
        <end position="192"/>
    </location>
</feature>
<feature type="compositionally biased region" description="Basic residues" evidence="1">
    <location>
        <begin position="150"/>
        <end position="161"/>
    </location>
</feature>
<dbReference type="GeneID" id="19114479"/>
<accession>M2MLA8</accession>